<organism evidence="5 6">
    <name type="scientific">Aquisphaera giovannonii</name>
    <dbReference type="NCBI Taxonomy" id="406548"/>
    <lineage>
        <taxon>Bacteria</taxon>
        <taxon>Pseudomonadati</taxon>
        <taxon>Planctomycetota</taxon>
        <taxon>Planctomycetia</taxon>
        <taxon>Isosphaerales</taxon>
        <taxon>Isosphaeraceae</taxon>
        <taxon>Aquisphaera</taxon>
    </lineage>
</organism>
<dbReference type="InterPro" id="IPR010131">
    <property type="entry name" value="MdtP/NodT-like"/>
</dbReference>
<dbReference type="GO" id="GO:0015562">
    <property type="term" value="F:efflux transmembrane transporter activity"/>
    <property type="evidence" value="ECO:0007669"/>
    <property type="project" value="InterPro"/>
</dbReference>
<comment type="similarity">
    <text evidence="1">Belongs to the outer membrane factor (OMF) (TC 1.B.17) family.</text>
</comment>
<accession>A0A5B9W2N0</accession>
<dbReference type="PANTHER" id="PTHR30203:SF24">
    <property type="entry name" value="BLR4935 PROTEIN"/>
    <property type="match status" value="1"/>
</dbReference>
<dbReference type="PANTHER" id="PTHR30203">
    <property type="entry name" value="OUTER MEMBRANE CATION EFFLUX PROTEIN"/>
    <property type="match status" value="1"/>
</dbReference>
<feature type="coiled-coil region" evidence="2">
    <location>
        <begin position="432"/>
        <end position="466"/>
    </location>
</feature>
<dbReference type="SUPFAM" id="SSF56954">
    <property type="entry name" value="Outer membrane efflux proteins (OEP)"/>
    <property type="match status" value="1"/>
</dbReference>
<evidence type="ECO:0000256" key="1">
    <source>
        <dbReference type="ARBA" id="ARBA00007613"/>
    </source>
</evidence>
<dbReference type="Proteomes" id="UP000324233">
    <property type="component" value="Chromosome"/>
</dbReference>
<dbReference type="InterPro" id="IPR003423">
    <property type="entry name" value="OMP_efflux"/>
</dbReference>
<evidence type="ECO:0000256" key="2">
    <source>
        <dbReference type="SAM" id="Coils"/>
    </source>
</evidence>
<dbReference type="Pfam" id="PF02321">
    <property type="entry name" value="OEP"/>
    <property type="match status" value="2"/>
</dbReference>
<feature type="chain" id="PRO_5022812526" evidence="4">
    <location>
        <begin position="26"/>
        <end position="530"/>
    </location>
</feature>
<evidence type="ECO:0000313" key="5">
    <source>
        <dbReference type="EMBL" id="QEH34200.1"/>
    </source>
</evidence>
<dbReference type="AlphaFoldDB" id="A0A5B9W2N0"/>
<feature type="compositionally biased region" description="Gly residues" evidence="3">
    <location>
        <begin position="48"/>
        <end position="59"/>
    </location>
</feature>
<keyword evidence="6" id="KW-1185">Reference proteome</keyword>
<evidence type="ECO:0000256" key="3">
    <source>
        <dbReference type="SAM" id="MobiDB-lite"/>
    </source>
</evidence>
<feature type="signal peptide" evidence="4">
    <location>
        <begin position="1"/>
        <end position="25"/>
    </location>
</feature>
<keyword evidence="4" id="KW-0732">Signal</keyword>
<reference evidence="5 6" key="1">
    <citation type="submission" date="2019-08" db="EMBL/GenBank/DDBJ databases">
        <title>Deep-cultivation of Planctomycetes and their phenomic and genomic characterization uncovers novel biology.</title>
        <authorList>
            <person name="Wiegand S."/>
            <person name="Jogler M."/>
            <person name="Boedeker C."/>
            <person name="Pinto D."/>
            <person name="Vollmers J."/>
            <person name="Rivas-Marin E."/>
            <person name="Kohn T."/>
            <person name="Peeters S.H."/>
            <person name="Heuer A."/>
            <person name="Rast P."/>
            <person name="Oberbeckmann S."/>
            <person name="Bunk B."/>
            <person name="Jeske O."/>
            <person name="Meyerdierks A."/>
            <person name="Storesund J.E."/>
            <person name="Kallscheuer N."/>
            <person name="Luecker S."/>
            <person name="Lage O.M."/>
            <person name="Pohl T."/>
            <person name="Merkel B.J."/>
            <person name="Hornburger P."/>
            <person name="Mueller R.-W."/>
            <person name="Bruemmer F."/>
            <person name="Labrenz M."/>
            <person name="Spormann A.M."/>
            <person name="Op den Camp H."/>
            <person name="Overmann J."/>
            <person name="Amann R."/>
            <person name="Jetten M.S.M."/>
            <person name="Mascher T."/>
            <person name="Medema M.H."/>
            <person name="Devos D.P."/>
            <person name="Kaster A.-K."/>
            <person name="Ovreas L."/>
            <person name="Rohde M."/>
            <person name="Galperin M.Y."/>
            <person name="Jogler C."/>
        </authorList>
    </citation>
    <scope>NUCLEOTIDE SEQUENCE [LARGE SCALE GENOMIC DNA]</scope>
    <source>
        <strain evidence="5 6">OJF2</strain>
    </source>
</reference>
<keyword evidence="2" id="KW-0175">Coiled coil</keyword>
<name>A0A5B9W2N0_9BACT</name>
<evidence type="ECO:0000256" key="4">
    <source>
        <dbReference type="SAM" id="SignalP"/>
    </source>
</evidence>
<dbReference type="RefSeq" id="WP_246196531.1">
    <property type="nucleotide sequence ID" value="NZ_CP042997.1"/>
</dbReference>
<dbReference type="EMBL" id="CP042997">
    <property type="protein sequence ID" value="QEH34200.1"/>
    <property type="molecule type" value="Genomic_DNA"/>
</dbReference>
<feature type="region of interest" description="Disordered" evidence="3">
    <location>
        <begin position="29"/>
        <end position="95"/>
    </location>
</feature>
<evidence type="ECO:0000313" key="6">
    <source>
        <dbReference type="Proteomes" id="UP000324233"/>
    </source>
</evidence>
<proteinExistence type="inferred from homology"/>
<dbReference type="KEGG" id="agv:OJF2_27350"/>
<sequence precursor="true">MRSISWPRRGILAIACLLASSRILAQGPTIPEPLRTPGQGSQSLLGPALGGMGGMGDSGPPGAADEPLSGRIGTAVPRVPATVTSPNPRQVGVPERERITTPSALPLAEVPLFGPLSVPRTGEEVGPAGGLTLDQAIERLVHENLALKARALELPQADADILTASLRANPVLYADSQLVPYGSYTKDRPGGQTQYDVNITYPLDVTHKRKARTMAAARAKNVLQAQYQDAVRIQIDNLYTAYSEFLGARETIRFADAARQGLDELLTRTRGLQEKGTRTIADVSRIEALLEASEVQLLDARETLQAARRNLGVLLNMPGGEAEALELRGTLRDAAPPPPPIDELVRMALECRPDVVAFRMGVHRAEAEVKLARANRMSDVYVLYQPYTFQDNRPTGTHSATSWALGVTVPLPVYNRNQGNIQRSHVNLTQSHVELAEREQQAANEVRQAERQYALTRAAVQRIEARLLPSATRVRDDAYKLFLRGEEDAIVYLNAQREFNEASRQYRDMLVRHRLAMLRLNTAVGQRLLP</sequence>
<protein>
    <submittedName>
        <fullName evidence="5">Cobalt-zinc-cadmium resistance protein CzcC</fullName>
    </submittedName>
</protein>
<gene>
    <name evidence="5" type="primary">czcC_3</name>
    <name evidence="5" type="ORF">OJF2_27350</name>
</gene>
<dbReference type="Gene3D" id="1.20.1600.10">
    <property type="entry name" value="Outer membrane efflux proteins (OEP)"/>
    <property type="match status" value="1"/>
</dbReference>